<dbReference type="Pfam" id="PF01490">
    <property type="entry name" value="Aa_trans"/>
    <property type="match status" value="1"/>
</dbReference>
<sequence length="216" mass="22859">MASAGLLSGPARGVDITETVDATALFKNLASVEYSAVEVTAAFCKRAAIARGASEFLGSAAASLTSSLRQIESLVKHVGAKYAFVRLLRDSRHLQANTLGHWFTWLGINFLLGAAAFIVAEAVPVLNYLLALASAVCFAPFSLVFPPLLWMYDQKGCGVRSAGQKVKRGLHAVIVAVGILMIVGGIYSVAISIRNAFADGDISRVFDCRDNSGFSS</sequence>
<evidence type="ECO:0000256" key="5">
    <source>
        <dbReference type="SAM" id="Phobius"/>
    </source>
</evidence>
<protein>
    <recommendedName>
        <fullName evidence="6">Amino acid transporter transmembrane domain-containing protein</fullName>
    </recommendedName>
</protein>
<dbReference type="STRING" id="1448315.A0A319D7Z3"/>
<dbReference type="RefSeq" id="XP_025494238.1">
    <property type="nucleotide sequence ID" value="XM_025639160.1"/>
</dbReference>
<feature type="transmembrane region" description="Helical" evidence="5">
    <location>
        <begin position="126"/>
        <end position="149"/>
    </location>
</feature>
<dbReference type="VEuPathDB" id="FungiDB:BO82DRAFT_400082"/>
<feature type="transmembrane region" description="Helical" evidence="5">
    <location>
        <begin position="170"/>
        <end position="193"/>
    </location>
</feature>
<dbReference type="OrthoDB" id="40134at2759"/>
<evidence type="ECO:0000256" key="1">
    <source>
        <dbReference type="ARBA" id="ARBA00004370"/>
    </source>
</evidence>
<proteinExistence type="predicted"/>
<evidence type="ECO:0000259" key="6">
    <source>
        <dbReference type="Pfam" id="PF01490"/>
    </source>
</evidence>
<keyword evidence="2 5" id="KW-0812">Transmembrane</keyword>
<organism evidence="7 8">
    <name type="scientific">Aspergillus uvarum CBS 121591</name>
    <dbReference type="NCBI Taxonomy" id="1448315"/>
    <lineage>
        <taxon>Eukaryota</taxon>
        <taxon>Fungi</taxon>
        <taxon>Dikarya</taxon>
        <taxon>Ascomycota</taxon>
        <taxon>Pezizomycotina</taxon>
        <taxon>Eurotiomycetes</taxon>
        <taxon>Eurotiomycetidae</taxon>
        <taxon>Eurotiales</taxon>
        <taxon>Aspergillaceae</taxon>
        <taxon>Aspergillus</taxon>
        <taxon>Aspergillus subgen. Circumdati</taxon>
    </lineage>
</organism>
<keyword evidence="3 5" id="KW-1133">Transmembrane helix</keyword>
<dbReference type="GeneID" id="37141902"/>
<dbReference type="InterPro" id="IPR013057">
    <property type="entry name" value="AA_transpt_TM"/>
</dbReference>
<dbReference type="AlphaFoldDB" id="A0A319D7Z3"/>
<dbReference type="EMBL" id="KZ821686">
    <property type="protein sequence ID" value="PYH84038.1"/>
    <property type="molecule type" value="Genomic_DNA"/>
</dbReference>
<comment type="subcellular location">
    <subcellularLocation>
        <location evidence="1">Membrane</location>
    </subcellularLocation>
</comment>
<evidence type="ECO:0000256" key="4">
    <source>
        <dbReference type="ARBA" id="ARBA00023136"/>
    </source>
</evidence>
<gene>
    <name evidence="7" type="ORF">BO82DRAFT_400082</name>
</gene>
<feature type="domain" description="Amino acid transporter transmembrane" evidence="6">
    <location>
        <begin position="101"/>
        <end position="189"/>
    </location>
</feature>
<reference evidence="7 8" key="1">
    <citation type="submission" date="2016-12" db="EMBL/GenBank/DDBJ databases">
        <title>The genomes of Aspergillus section Nigri reveals drivers in fungal speciation.</title>
        <authorList>
            <consortium name="DOE Joint Genome Institute"/>
            <person name="Vesth T.C."/>
            <person name="Nybo J."/>
            <person name="Theobald S."/>
            <person name="Brandl J."/>
            <person name="Frisvad J.C."/>
            <person name="Nielsen K.F."/>
            <person name="Lyhne E.K."/>
            <person name="Kogle M.E."/>
            <person name="Kuo A."/>
            <person name="Riley R."/>
            <person name="Clum A."/>
            <person name="Nolan M."/>
            <person name="Lipzen A."/>
            <person name="Salamov A."/>
            <person name="Henrissat B."/>
            <person name="Wiebenga A."/>
            <person name="De Vries R.P."/>
            <person name="Grigoriev I.V."/>
            <person name="Mortensen U.H."/>
            <person name="Andersen M.R."/>
            <person name="Baker S.E."/>
        </authorList>
    </citation>
    <scope>NUCLEOTIDE SEQUENCE [LARGE SCALE GENOMIC DNA]</scope>
    <source>
        <strain evidence="7 8">CBS 121591</strain>
    </source>
</reference>
<name>A0A319D7Z3_9EURO</name>
<accession>A0A319D7Z3</accession>
<dbReference type="GO" id="GO:0016020">
    <property type="term" value="C:membrane"/>
    <property type="evidence" value="ECO:0007669"/>
    <property type="project" value="UniProtKB-SubCell"/>
</dbReference>
<dbReference type="Proteomes" id="UP000248340">
    <property type="component" value="Unassembled WGS sequence"/>
</dbReference>
<keyword evidence="8" id="KW-1185">Reference proteome</keyword>
<evidence type="ECO:0000313" key="8">
    <source>
        <dbReference type="Proteomes" id="UP000248340"/>
    </source>
</evidence>
<evidence type="ECO:0000313" key="7">
    <source>
        <dbReference type="EMBL" id="PYH84038.1"/>
    </source>
</evidence>
<evidence type="ECO:0000256" key="3">
    <source>
        <dbReference type="ARBA" id="ARBA00022989"/>
    </source>
</evidence>
<feature type="transmembrane region" description="Helical" evidence="5">
    <location>
        <begin position="99"/>
        <end position="120"/>
    </location>
</feature>
<evidence type="ECO:0000256" key="2">
    <source>
        <dbReference type="ARBA" id="ARBA00022692"/>
    </source>
</evidence>
<keyword evidence="4 5" id="KW-0472">Membrane</keyword>